<reference evidence="1 2" key="1">
    <citation type="journal article" date="2011" name="Genome Biol.">
        <title>Comparative genome sequence analysis underscores mycoparasitism as the ancestral life style of Trichoderma.</title>
        <authorList>
            <person name="Kubicek C.P."/>
            <person name="Herrera-Estrella A."/>
            <person name="Seidl-Seiboth V."/>
            <person name="Martinez D.A."/>
            <person name="Druzhinina I.S."/>
            <person name="Thon M."/>
            <person name="Zeilinger S."/>
            <person name="Casas-Flores S."/>
            <person name="Horwitz B.A."/>
            <person name="Mukherjee P.K."/>
            <person name="Mukherjee M."/>
            <person name="Kredics L."/>
            <person name="Alcaraz L.D."/>
            <person name="Aerts A."/>
            <person name="Antal Z."/>
            <person name="Atanasova L."/>
            <person name="Cervantes-Badillo M.G."/>
            <person name="Challacombe J."/>
            <person name="Chertkov O."/>
            <person name="McCluskey K."/>
            <person name="Coulpier F."/>
            <person name="Deshpande N."/>
            <person name="von Doehren H."/>
            <person name="Ebbole D.J."/>
            <person name="Esquivel-Naranjo E.U."/>
            <person name="Fekete E."/>
            <person name="Flipphi M."/>
            <person name="Glaser F."/>
            <person name="Gomez-Rodriguez E.Y."/>
            <person name="Gruber S."/>
            <person name="Han C."/>
            <person name="Henrissat B."/>
            <person name="Hermosa R."/>
            <person name="Hernandez-Onate M."/>
            <person name="Karaffa L."/>
            <person name="Kosti I."/>
            <person name="Le Crom S."/>
            <person name="Lindquist E."/>
            <person name="Lucas S."/>
            <person name="Luebeck M."/>
            <person name="Luebeck P.S."/>
            <person name="Margeot A."/>
            <person name="Metz B."/>
            <person name="Misra M."/>
            <person name="Nevalainen H."/>
            <person name="Omann M."/>
            <person name="Packer N."/>
            <person name="Perrone G."/>
            <person name="Uresti-Rivera E.E."/>
            <person name="Salamov A."/>
            <person name="Schmoll M."/>
            <person name="Seiboth B."/>
            <person name="Shapiro H."/>
            <person name="Sukno S."/>
            <person name="Tamayo-Ramos J.A."/>
            <person name="Tisch D."/>
            <person name="Wiest A."/>
            <person name="Wilkinson H.H."/>
            <person name="Zhang M."/>
            <person name="Coutinho P.M."/>
            <person name="Kenerley C.M."/>
            <person name="Monte E."/>
            <person name="Baker S.E."/>
            <person name="Grigoriev I.V."/>
        </authorList>
    </citation>
    <scope>NUCLEOTIDE SEQUENCE [LARGE SCALE GENOMIC DNA]</scope>
    <source>
        <strain evidence="2">ATCC 20476 / IMI 206040</strain>
    </source>
</reference>
<evidence type="ECO:0000313" key="2">
    <source>
        <dbReference type="Proteomes" id="UP000005426"/>
    </source>
</evidence>
<accession>G9NDW8</accession>
<keyword evidence="2" id="KW-1185">Reference proteome</keyword>
<dbReference type="KEGG" id="tatv:25782513"/>
<evidence type="ECO:0000313" key="1">
    <source>
        <dbReference type="EMBL" id="EHK51151.1"/>
    </source>
</evidence>
<sequence length="173" mass="19336">MDSETVEPRIPDVQAAATAFRTIAEQLDACSQYTEFPSPNYNETRLHAIVDESLASVQNNVNANTERILRSIAELRSEFYAAIQAVNTRVSSSRRNDVARSFNSTINRDNSVLAPLYNVETGELITSFPHTIHDISQLPINEVNDFLHQLDIVSTGNLVSRQRQLMLAYGVVL</sequence>
<dbReference type="RefSeq" id="XP_013949306.1">
    <property type="nucleotide sequence ID" value="XM_014093831.1"/>
</dbReference>
<dbReference type="HOGENOM" id="CLU_1547801_0_0_1"/>
<organism evidence="1 2">
    <name type="scientific">Hypocrea atroviridis (strain ATCC 20476 / IMI 206040)</name>
    <name type="common">Trichoderma atroviride</name>
    <dbReference type="NCBI Taxonomy" id="452589"/>
    <lineage>
        <taxon>Eukaryota</taxon>
        <taxon>Fungi</taxon>
        <taxon>Dikarya</taxon>
        <taxon>Ascomycota</taxon>
        <taxon>Pezizomycotina</taxon>
        <taxon>Sordariomycetes</taxon>
        <taxon>Hypocreomycetidae</taxon>
        <taxon>Hypocreales</taxon>
        <taxon>Hypocreaceae</taxon>
        <taxon>Trichoderma</taxon>
    </lineage>
</organism>
<dbReference type="STRING" id="452589.G9NDW8"/>
<dbReference type="Proteomes" id="UP000005426">
    <property type="component" value="Unassembled WGS sequence"/>
</dbReference>
<dbReference type="EMBL" id="ABDG02000008">
    <property type="protein sequence ID" value="EHK51151.1"/>
    <property type="molecule type" value="Genomic_DNA"/>
</dbReference>
<comment type="caution">
    <text evidence="1">The sequence shown here is derived from an EMBL/GenBank/DDBJ whole genome shotgun (WGS) entry which is preliminary data.</text>
</comment>
<dbReference type="OrthoDB" id="3641511at2759"/>
<protein>
    <submittedName>
        <fullName evidence="1">Uncharacterized protein</fullName>
    </submittedName>
</protein>
<proteinExistence type="predicted"/>
<dbReference type="AlphaFoldDB" id="G9NDW8"/>
<dbReference type="GeneID" id="25782513"/>
<name>G9NDW8_HYPAI</name>
<gene>
    <name evidence="1" type="ORF">TRIATDRAFT_303124</name>
</gene>
<dbReference type="OMA" id="CQNFTRE"/>